<dbReference type="Proteomes" id="UP000681722">
    <property type="component" value="Unassembled WGS sequence"/>
</dbReference>
<dbReference type="EMBL" id="CAJOBC010121093">
    <property type="protein sequence ID" value="CAF4574566.1"/>
    <property type="molecule type" value="Genomic_DNA"/>
</dbReference>
<organism evidence="1 3">
    <name type="scientific">Didymodactylos carnosus</name>
    <dbReference type="NCBI Taxonomy" id="1234261"/>
    <lineage>
        <taxon>Eukaryota</taxon>
        <taxon>Metazoa</taxon>
        <taxon>Spiralia</taxon>
        <taxon>Gnathifera</taxon>
        <taxon>Rotifera</taxon>
        <taxon>Eurotatoria</taxon>
        <taxon>Bdelloidea</taxon>
        <taxon>Philodinida</taxon>
        <taxon>Philodinidae</taxon>
        <taxon>Didymodactylos</taxon>
    </lineage>
</organism>
<protein>
    <submittedName>
        <fullName evidence="1">Uncharacterized protein</fullName>
    </submittedName>
</protein>
<proteinExistence type="predicted"/>
<evidence type="ECO:0000313" key="1">
    <source>
        <dbReference type="EMBL" id="CAF1649386.1"/>
    </source>
</evidence>
<name>A0A816EHT8_9BILA</name>
<comment type="caution">
    <text evidence="1">The sequence shown here is derived from an EMBL/GenBank/DDBJ whole genome shotgun (WGS) entry which is preliminary data.</text>
</comment>
<keyword evidence="3" id="KW-1185">Reference proteome</keyword>
<dbReference type="AlphaFoldDB" id="A0A816EHT8"/>
<reference evidence="1" key="1">
    <citation type="submission" date="2021-02" db="EMBL/GenBank/DDBJ databases">
        <authorList>
            <person name="Nowell W R."/>
        </authorList>
    </citation>
    <scope>NUCLEOTIDE SEQUENCE</scope>
</reference>
<sequence length="105" mass="12736">YYYQQIVMERNETILIRLGCRRLDFSDILRLIRTLYTQNEQEHSAKTTSIEQRVTSMAELKKMKIIPLRQQTRLVSVEEFDQRAILFPFDKTIRYEKHLKIVLED</sequence>
<feature type="non-terminal residue" evidence="1">
    <location>
        <position position="105"/>
    </location>
</feature>
<evidence type="ECO:0000313" key="3">
    <source>
        <dbReference type="Proteomes" id="UP000663829"/>
    </source>
</evidence>
<accession>A0A816EHT8</accession>
<evidence type="ECO:0000313" key="2">
    <source>
        <dbReference type="EMBL" id="CAF4574566.1"/>
    </source>
</evidence>
<dbReference type="Proteomes" id="UP000663829">
    <property type="component" value="Unassembled WGS sequence"/>
</dbReference>
<dbReference type="EMBL" id="CAJNOQ010050746">
    <property type="protein sequence ID" value="CAF1649386.1"/>
    <property type="molecule type" value="Genomic_DNA"/>
</dbReference>
<gene>
    <name evidence="1" type="ORF">GPM918_LOCUS45419</name>
    <name evidence="2" type="ORF">SRO942_LOCUS47902</name>
</gene>